<comment type="caution">
    <text evidence="1">The sequence shown here is derived from an EMBL/GenBank/DDBJ whole genome shotgun (WGS) entry which is preliminary data.</text>
</comment>
<reference evidence="1" key="1">
    <citation type="journal article" date="2014" name="Front. Microbiol.">
        <title>High frequency of phylogenetically diverse reductive dehalogenase-homologous genes in deep subseafloor sedimentary metagenomes.</title>
        <authorList>
            <person name="Kawai M."/>
            <person name="Futagami T."/>
            <person name="Toyoda A."/>
            <person name="Takaki Y."/>
            <person name="Nishi S."/>
            <person name="Hori S."/>
            <person name="Arai W."/>
            <person name="Tsubouchi T."/>
            <person name="Morono Y."/>
            <person name="Uchiyama I."/>
            <person name="Ito T."/>
            <person name="Fujiyama A."/>
            <person name="Inagaki F."/>
            <person name="Takami H."/>
        </authorList>
    </citation>
    <scope>NUCLEOTIDE SEQUENCE</scope>
    <source>
        <strain evidence="1">Expedition CK06-06</strain>
    </source>
</reference>
<evidence type="ECO:0000313" key="1">
    <source>
        <dbReference type="EMBL" id="GAH39227.1"/>
    </source>
</evidence>
<name>X1F2R3_9ZZZZ</name>
<dbReference type="EMBL" id="BARU01005636">
    <property type="protein sequence ID" value="GAH39227.1"/>
    <property type="molecule type" value="Genomic_DNA"/>
</dbReference>
<accession>X1F2R3</accession>
<feature type="non-terminal residue" evidence="1">
    <location>
        <position position="48"/>
    </location>
</feature>
<organism evidence="1">
    <name type="scientific">marine sediment metagenome</name>
    <dbReference type="NCBI Taxonomy" id="412755"/>
    <lineage>
        <taxon>unclassified sequences</taxon>
        <taxon>metagenomes</taxon>
        <taxon>ecological metagenomes</taxon>
    </lineage>
</organism>
<sequence length="48" mass="5296">MKRKDSVLALVCLAIIALVFFGFVKNVQILCIGSFMLGIATRSYIMPC</sequence>
<gene>
    <name evidence="1" type="ORF">S03H2_11012</name>
</gene>
<proteinExistence type="predicted"/>
<protein>
    <submittedName>
        <fullName evidence="1">Uncharacterized protein</fullName>
    </submittedName>
</protein>
<dbReference type="AlphaFoldDB" id="X1F2R3"/>